<comment type="caution">
    <text evidence="2">The sequence shown here is derived from an EMBL/GenBank/DDBJ whole genome shotgun (WGS) entry which is preliminary data.</text>
</comment>
<protein>
    <recommendedName>
        <fullName evidence="1">Phosphoadenosine phosphosulphate reductase domain-containing protein</fullName>
    </recommendedName>
</protein>
<organism evidence="2">
    <name type="scientific">marine sediment metagenome</name>
    <dbReference type="NCBI Taxonomy" id="412755"/>
    <lineage>
        <taxon>unclassified sequences</taxon>
        <taxon>metagenomes</taxon>
        <taxon>ecological metagenomes</taxon>
    </lineage>
</organism>
<dbReference type="Pfam" id="PF01507">
    <property type="entry name" value="PAPS_reduct"/>
    <property type="match status" value="1"/>
</dbReference>
<dbReference type="InterPro" id="IPR002500">
    <property type="entry name" value="PAPS_reduct_dom"/>
</dbReference>
<sequence>MKHIVAFSGGLASSVTAKIVADKYPKDTVLLYHATNTEPPDNDRFRYEVANYIGLPITEDSDGRDIWQLFEDVKYLGNNRRDPCSRIMKRERSMKYAKNNQPCILYYGYTYGLTPKKHEGDRAQRTFARYLVEGINTAFPLLEQKITKEECEHRVVNCWDIAKPQMYEWADHANCVPCIKGKKAYWGLINMFCRTAWVRAVEAERVHGHTIFTQAGSLQEEEENCLTLAKKYLDKKRQKDDQGSLFEFPCECAI</sequence>
<feature type="domain" description="Phosphoadenosine phosphosulphate reductase" evidence="1">
    <location>
        <begin position="3"/>
        <end position="100"/>
    </location>
</feature>
<accession>A0A0F9CG47</accession>
<dbReference type="GO" id="GO:0003824">
    <property type="term" value="F:catalytic activity"/>
    <property type="evidence" value="ECO:0007669"/>
    <property type="project" value="InterPro"/>
</dbReference>
<dbReference type="SUPFAM" id="SSF52402">
    <property type="entry name" value="Adenine nucleotide alpha hydrolases-like"/>
    <property type="match status" value="1"/>
</dbReference>
<gene>
    <name evidence="2" type="ORF">LCGC14_2405400</name>
</gene>
<name>A0A0F9CG47_9ZZZZ</name>
<dbReference type="EMBL" id="LAZR01036217">
    <property type="protein sequence ID" value="KKL25427.1"/>
    <property type="molecule type" value="Genomic_DNA"/>
</dbReference>
<dbReference type="AlphaFoldDB" id="A0A0F9CG47"/>
<reference evidence="2" key="1">
    <citation type="journal article" date="2015" name="Nature">
        <title>Complex archaea that bridge the gap between prokaryotes and eukaryotes.</title>
        <authorList>
            <person name="Spang A."/>
            <person name="Saw J.H."/>
            <person name="Jorgensen S.L."/>
            <person name="Zaremba-Niedzwiedzka K."/>
            <person name="Martijn J."/>
            <person name="Lind A.E."/>
            <person name="van Eijk R."/>
            <person name="Schleper C."/>
            <person name="Guy L."/>
            <person name="Ettema T.J."/>
        </authorList>
    </citation>
    <scope>NUCLEOTIDE SEQUENCE</scope>
</reference>
<dbReference type="InterPro" id="IPR014729">
    <property type="entry name" value="Rossmann-like_a/b/a_fold"/>
</dbReference>
<evidence type="ECO:0000259" key="1">
    <source>
        <dbReference type="Pfam" id="PF01507"/>
    </source>
</evidence>
<proteinExistence type="predicted"/>
<dbReference type="Gene3D" id="3.40.50.620">
    <property type="entry name" value="HUPs"/>
    <property type="match status" value="1"/>
</dbReference>
<evidence type="ECO:0000313" key="2">
    <source>
        <dbReference type="EMBL" id="KKL25427.1"/>
    </source>
</evidence>